<evidence type="ECO:0000313" key="1">
    <source>
        <dbReference type="EMBL" id="KAJ8869456.1"/>
    </source>
</evidence>
<gene>
    <name evidence="1" type="ORF">PR048_028446</name>
</gene>
<accession>A0ABQ9GD51</accession>
<sequence>MSVAWYEKQPKSGLRTIVRELGTTSQETSTLVRAALELSNSGKLHCRRTHIEALTFINLDPGNPSTIYTALLFAERECIRNCERSCMVTFDQSLYAKASEIFASVPCGELGIVTTPLGGFHLLMSFLGSIGYIMSYLFEKVYAKASVDNMLSGHAYSRASQKKTVAETSPTAKLWIQYLEMEELIHFFLRAEQTVDWAVHLHCVREMLSYLDAAGHFSYAKTAQLYLQHMEELESRMAYEEFLKFVKDGYYVIRRNHEL</sequence>
<reference evidence="1 2" key="1">
    <citation type="submission" date="2023-02" db="EMBL/GenBank/DDBJ databases">
        <title>LHISI_Scaffold_Assembly.</title>
        <authorList>
            <person name="Stuart O.P."/>
            <person name="Cleave R."/>
            <person name="Magrath M.J.L."/>
            <person name="Mikheyev A.S."/>
        </authorList>
    </citation>
    <scope>NUCLEOTIDE SEQUENCE [LARGE SCALE GENOMIC DNA]</scope>
    <source>
        <strain evidence="1">Daus_M_001</strain>
        <tissue evidence="1">Leg muscle</tissue>
    </source>
</reference>
<protein>
    <submittedName>
        <fullName evidence="1">Uncharacterized protein</fullName>
    </submittedName>
</protein>
<dbReference type="EMBL" id="JARBHB010000013">
    <property type="protein sequence ID" value="KAJ8869456.1"/>
    <property type="molecule type" value="Genomic_DNA"/>
</dbReference>
<comment type="caution">
    <text evidence="1">The sequence shown here is derived from an EMBL/GenBank/DDBJ whole genome shotgun (WGS) entry which is preliminary data.</text>
</comment>
<dbReference type="PANTHER" id="PTHR47018:SF3">
    <property type="entry name" value="MYCBP-ASSOCIATED PROTEIN"/>
    <property type="match status" value="1"/>
</dbReference>
<evidence type="ECO:0000313" key="2">
    <source>
        <dbReference type="Proteomes" id="UP001159363"/>
    </source>
</evidence>
<dbReference type="PANTHER" id="PTHR47018">
    <property type="entry name" value="CXC DOMAIN-CONTAINING PROTEIN-RELATED"/>
    <property type="match status" value="1"/>
</dbReference>
<proteinExistence type="predicted"/>
<organism evidence="1 2">
    <name type="scientific">Dryococelus australis</name>
    <dbReference type="NCBI Taxonomy" id="614101"/>
    <lineage>
        <taxon>Eukaryota</taxon>
        <taxon>Metazoa</taxon>
        <taxon>Ecdysozoa</taxon>
        <taxon>Arthropoda</taxon>
        <taxon>Hexapoda</taxon>
        <taxon>Insecta</taxon>
        <taxon>Pterygota</taxon>
        <taxon>Neoptera</taxon>
        <taxon>Polyneoptera</taxon>
        <taxon>Phasmatodea</taxon>
        <taxon>Verophasmatodea</taxon>
        <taxon>Anareolatae</taxon>
        <taxon>Phasmatidae</taxon>
        <taxon>Eurycanthinae</taxon>
        <taxon>Dryococelus</taxon>
    </lineage>
</organism>
<keyword evidence="2" id="KW-1185">Reference proteome</keyword>
<dbReference type="Proteomes" id="UP001159363">
    <property type="component" value="Chromosome 12"/>
</dbReference>
<name>A0ABQ9GD51_9NEOP</name>